<dbReference type="InterPro" id="IPR036775">
    <property type="entry name" value="DNA_pol_Y-fam_lit_finger_sf"/>
</dbReference>
<dbReference type="CDD" id="cd03586">
    <property type="entry name" value="PolY_Pol_IV_kappa"/>
    <property type="match status" value="1"/>
</dbReference>
<dbReference type="GO" id="GO:0005634">
    <property type="term" value="C:nucleus"/>
    <property type="evidence" value="ECO:0007669"/>
    <property type="project" value="UniProtKB-SubCell"/>
</dbReference>
<evidence type="ECO:0000256" key="6">
    <source>
        <dbReference type="ARBA" id="ARBA00022457"/>
    </source>
</evidence>
<dbReference type="Gene3D" id="3.30.1490.100">
    <property type="entry name" value="DNA polymerase, Y-family, little finger domain"/>
    <property type="match status" value="1"/>
</dbReference>
<comment type="similarity">
    <text evidence="3">Belongs to the DNA polymerase type-Y family.</text>
</comment>
<evidence type="ECO:0000259" key="22">
    <source>
        <dbReference type="PROSITE" id="PS50173"/>
    </source>
</evidence>
<keyword evidence="19" id="KW-0539">Nucleus</keyword>
<evidence type="ECO:0000256" key="20">
    <source>
        <dbReference type="ARBA" id="ARBA00049244"/>
    </source>
</evidence>
<dbReference type="InterPro" id="IPR043502">
    <property type="entry name" value="DNA/RNA_pol_sf"/>
</dbReference>
<reference evidence="23" key="1">
    <citation type="submission" date="2020-04" db="EMBL/GenBank/DDBJ databases">
        <authorList>
            <person name="Neveu A P."/>
        </authorList>
    </citation>
    <scope>NUCLEOTIDE SEQUENCE</scope>
    <source>
        <tissue evidence="23">Whole embryo</tissue>
    </source>
</reference>
<dbReference type="GO" id="GO:0006281">
    <property type="term" value="P:DNA repair"/>
    <property type="evidence" value="ECO:0007669"/>
    <property type="project" value="UniProtKB-KW"/>
</dbReference>
<dbReference type="Gene3D" id="3.30.70.270">
    <property type="match status" value="1"/>
</dbReference>
<dbReference type="PANTHER" id="PTHR11076">
    <property type="entry name" value="DNA REPAIR POLYMERASE UMUC / TRANSFERASE FAMILY MEMBER"/>
    <property type="match status" value="1"/>
</dbReference>
<dbReference type="Pfam" id="PF00817">
    <property type="entry name" value="IMS"/>
    <property type="match status" value="1"/>
</dbReference>
<dbReference type="Gene3D" id="1.10.150.20">
    <property type="entry name" value="5' to 3' exonuclease, C-terminal subdomain"/>
    <property type="match status" value="1"/>
</dbReference>
<dbReference type="FunFam" id="3.40.1170.60:FF:000002">
    <property type="entry name" value="Polymerase (DNA directed) kappa"/>
    <property type="match status" value="1"/>
</dbReference>
<keyword evidence="11" id="KW-0479">Metal-binding</keyword>
<dbReference type="HAMAP" id="MF_01113">
    <property type="entry name" value="DNApol_IV"/>
    <property type="match status" value="1"/>
</dbReference>
<evidence type="ECO:0000256" key="15">
    <source>
        <dbReference type="ARBA" id="ARBA00022842"/>
    </source>
</evidence>
<dbReference type="GO" id="GO:0006260">
    <property type="term" value="P:DNA replication"/>
    <property type="evidence" value="ECO:0007669"/>
    <property type="project" value="UniProtKB-KW"/>
</dbReference>
<dbReference type="FunFam" id="1.10.150.810:FF:000001">
    <property type="entry name" value="DNA polymerase kappa"/>
    <property type="match status" value="1"/>
</dbReference>
<dbReference type="Pfam" id="PF11799">
    <property type="entry name" value="IMS_C"/>
    <property type="match status" value="1"/>
</dbReference>
<comment type="catalytic activity">
    <reaction evidence="20">
        <text>DNA(n) + a 2'-deoxyribonucleoside 5'-triphosphate = DNA(n+1) + diphosphate</text>
        <dbReference type="Rhea" id="RHEA:22508"/>
        <dbReference type="Rhea" id="RHEA-COMP:17339"/>
        <dbReference type="Rhea" id="RHEA-COMP:17340"/>
        <dbReference type="ChEBI" id="CHEBI:33019"/>
        <dbReference type="ChEBI" id="CHEBI:61560"/>
        <dbReference type="ChEBI" id="CHEBI:173112"/>
        <dbReference type="EC" id="2.7.7.7"/>
    </reaction>
</comment>
<dbReference type="Gene3D" id="1.10.150.810">
    <property type="match status" value="1"/>
</dbReference>
<dbReference type="InterPro" id="IPR001126">
    <property type="entry name" value="UmuC"/>
</dbReference>
<sequence length="665" mass="74811">MEEESSGKLSDTKLVGRMALNDNKAGMKGLDKEKINRIIMENTVGSRYYKNEQKRDKQVQERIQKMKERSKCFSSQQRKEALQKADEILASVEKERDLSRTIIHIDMDAFYASVEERDRPELKEKPMAVGGMDMLSTSNYMARRFGVRAAMPGFIAKKLCPELIIVPLNFDKYKKVSQECQSIFADYDCNFMAMSLDEAYLDITEHLEKRVLLSEKKRTFSFNAELLNGSNTNASEHPTKTFGFSAQDVSEELRFRIHQKTLLTASAGIAPNTMLAKIGSDLNKPNGQTYFRPDRDSIMEFIRALSIRKVSGIGKVSEQLLAALDVKTCGDLYERRADLFLLFSNISCNFFFRTALGCSSSRLEGDSERKSISTERTFNTISDPVKLYLKLEELCETLVGDIKKKNVQGKTVVLKIKTVDFESRTRSRSINSGIQTKDEILCIGKDLLKLEIANAKGKLALRLMGIGISKLEAASSAQQVSIRSFFTGRKNNNASTSSIDTVDLLAEVSDASNDATAIFKDTETSCEKEEEISSEKKTANFENCDLVIKCATQSTSKTDSCNITDKETKPDSIDVGDRSAKTRLFEEDMTCPLCQVTFSASEFTLGQFNLHIDSCLSRREIKNILQSESNNNQPLSRKLSPKKSAPSKRRKIASNQFHKIDKFFS</sequence>
<evidence type="ECO:0000256" key="16">
    <source>
        <dbReference type="ARBA" id="ARBA00022932"/>
    </source>
</evidence>
<dbReference type="Gene3D" id="3.30.160.60">
    <property type="entry name" value="Classic Zinc Finger"/>
    <property type="match status" value="1"/>
</dbReference>
<dbReference type="GO" id="GO:0008270">
    <property type="term" value="F:zinc ion binding"/>
    <property type="evidence" value="ECO:0007669"/>
    <property type="project" value="UniProtKB-KW"/>
</dbReference>
<evidence type="ECO:0000256" key="9">
    <source>
        <dbReference type="ARBA" id="ARBA00022695"/>
    </source>
</evidence>
<evidence type="ECO:0000256" key="12">
    <source>
        <dbReference type="ARBA" id="ARBA00022763"/>
    </source>
</evidence>
<evidence type="ECO:0000313" key="23">
    <source>
        <dbReference type="EMBL" id="CAB3265009.1"/>
    </source>
</evidence>
<evidence type="ECO:0000256" key="14">
    <source>
        <dbReference type="ARBA" id="ARBA00022833"/>
    </source>
</evidence>
<evidence type="ECO:0000256" key="13">
    <source>
        <dbReference type="ARBA" id="ARBA00022771"/>
    </source>
</evidence>
<name>A0A6F9DPE6_9ASCI</name>
<dbReference type="InterPro" id="IPR043128">
    <property type="entry name" value="Rev_trsase/Diguanyl_cyclase"/>
</dbReference>
<keyword evidence="8" id="KW-0808">Transferase</keyword>
<evidence type="ECO:0000256" key="4">
    <source>
        <dbReference type="ARBA" id="ARBA00012417"/>
    </source>
</evidence>
<dbReference type="AlphaFoldDB" id="A0A6F9DPE6"/>
<evidence type="ECO:0000256" key="17">
    <source>
        <dbReference type="ARBA" id="ARBA00023125"/>
    </source>
</evidence>
<dbReference type="InterPro" id="IPR050116">
    <property type="entry name" value="DNA_polymerase-Y"/>
</dbReference>
<evidence type="ECO:0000256" key="11">
    <source>
        <dbReference type="ARBA" id="ARBA00022723"/>
    </source>
</evidence>
<keyword evidence="13" id="KW-0863">Zinc-finger</keyword>
<dbReference type="FunFam" id="3.30.1490.100:FF:000004">
    <property type="entry name" value="DNA polymerase IV"/>
    <property type="match status" value="1"/>
</dbReference>
<dbReference type="FunFam" id="1.10.150.810:FF:000003">
    <property type="entry name" value="DNA polymerase kappa subunit"/>
    <property type="match status" value="1"/>
</dbReference>
<feature type="domain" description="UmuC" evidence="22">
    <location>
        <begin position="102"/>
        <end position="314"/>
    </location>
</feature>
<proteinExistence type="evidence at transcript level"/>
<dbReference type="Gene3D" id="3.40.1170.60">
    <property type="match status" value="1"/>
</dbReference>
<dbReference type="PROSITE" id="PS50173">
    <property type="entry name" value="UMUC"/>
    <property type="match status" value="1"/>
</dbReference>
<organism evidence="23">
    <name type="scientific">Phallusia mammillata</name>
    <dbReference type="NCBI Taxonomy" id="59560"/>
    <lineage>
        <taxon>Eukaryota</taxon>
        <taxon>Metazoa</taxon>
        <taxon>Chordata</taxon>
        <taxon>Tunicata</taxon>
        <taxon>Ascidiacea</taxon>
        <taxon>Phlebobranchia</taxon>
        <taxon>Ascidiidae</taxon>
        <taxon>Phallusia</taxon>
    </lineage>
</organism>
<keyword evidence="16" id="KW-0239">DNA-directed DNA polymerase</keyword>
<comment type="subcellular location">
    <subcellularLocation>
        <location evidence="2">Nucleus</location>
    </subcellularLocation>
</comment>
<evidence type="ECO:0000256" key="10">
    <source>
        <dbReference type="ARBA" id="ARBA00022705"/>
    </source>
</evidence>
<dbReference type="EC" id="2.7.7.7" evidence="4"/>
<keyword evidence="15" id="KW-0460">Magnesium</keyword>
<keyword evidence="7" id="KW-0237">DNA synthesis</keyword>
<evidence type="ECO:0000256" key="8">
    <source>
        <dbReference type="ARBA" id="ARBA00022679"/>
    </source>
</evidence>
<keyword evidence="17" id="KW-0238">DNA-binding</keyword>
<comment type="cofactor">
    <cofactor evidence="1">
        <name>Mg(2+)</name>
        <dbReference type="ChEBI" id="CHEBI:18420"/>
    </cofactor>
</comment>
<evidence type="ECO:0000256" key="5">
    <source>
        <dbReference type="ARBA" id="ARBA00016178"/>
    </source>
</evidence>
<feature type="compositionally biased region" description="Basic residues" evidence="21">
    <location>
        <begin position="639"/>
        <end position="651"/>
    </location>
</feature>
<gene>
    <name evidence="23" type="primary">Polk</name>
</gene>
<keyword evidence="14" id="KW-0862">Zinc</keyword>
<keyword evidence="10" id="KW-0235">DNA replication</keyword>
<evidence type="ECO:0000256" key="2">
    <source>
        <dbReference type="ARBA" id="ARBA00004123"/>
    </source>
</evidence>
<feature type="region of interest" description="Disordered" evidence="21">
    <location>
        <begin position="627"/>
        <end position="651"/>
    </location>
</feature>
<dbReference type="SUPFAM" id="SSF100879">
    <property type="entry name" value="Lesion bypass DNA polymerase (Y-family), little finger domain"/>
    <property type="match status" value="1"/>
</dbReference>
<dbReference type="GO" id="GO:0042276">
    <property type="term" value="P:error-prone translesion synthesis"/>
    <property type="evidence" value="ECO:0007669"/>
    <property type="project" value="TreeGrafter"/>
</dbReference>
<protein>
    <recommendedName>
        <fullName evidence="5">DNA polymerase kappa</fullName>
        <ecNumber evidence="4">2.7.7.7</ecNumber>
    </recommendedName>
</protein>
<evidence type="ECO:0000256" key="1">
    <source>
        <dbReference type="ARBA" id="ARBA00001946"/>
    </source>
</evidence>
<evidence type="ECO:0000256" key="19">
    <source>
        <dbReference type="ARBA" id="ARBA00023242"/>
    </source>
</evidence>
<keyword evidence="6" id="KW-0515">Mutator protein</keyword>
<dbReference type="InterPro" id="IPR022880">
    <property type="entry name" value="DNApol_IV"/>
</dbReference>
<dbReference type="GO" id="GO:0003684">
    <property type="term" value="F:damaged DNA binding"/>
    <property type="evidence" value="ECO:0007669"/>
    <property type="project" value="InterPro"/>
</dbReference>
<evidence type="ECO:0000256" key="21">
    <source>
        <dbReference type="SAM" id="MobiDB-lite"/>
    </source>
</evidence>
<accession>A0A6F9DPE6</accession>
<dbReference type="PANTHER" id="PTHR11076:SF33">
    <property type="entry name" value="DNA POLYMERASE KAPPA"/>
    <property type="match status" value="1"/>
</dbReference>
<dbReference type="InterPro" id="IPR017961">
    <property type="entry name" value="DNA_pol_Y-fam_little_finger"/>
</dbReference>
<keyword evidence="9" id="KW-0548">Nucleotidyltransferase</keyword>
<dbReference type="EMBL" id="LR789147">
    <property type="protein sequence ID" value="CAB3265009.1"/>
    <property type="molecule type" value="mRNA"/>
</dbReference>
<evidence type="ECO:0000256" key="3">
    <source>
        <dbReference type="ARBA" id="ARBA00010945"/>
    </source>
</evidence>
<dbReference type="GO" id="GO:0003887">
    <property type="term" value="F:DNA-directed DNA polymerase activity"/>
    <property type="evidence" value="ECO:0007669"/>
    <property type="project" value="UniProtKB-KW"/>
</dbReference>
<keyword evidence="18" id="KW-0234">DNA repair</keyword>
<evidence type="ECO:0000256" key="18">
    <source>
        <dbReference type="ARBA" id="ARBA00023204"/>
    </source>
</evidence>
<evidence type="ECO:0000256" key="7">
    <source>
        <dbReference type="ARBA" id="ARBA00022634"/>
    </source>
</evidence>
<dbReference type="SUPFAM" id="SSF56672">
    <property type="entry name" value="DNA/RNA polymerases"/>
    <property type="match status" value="1"/>
</dbReference>
<keyword evidence="12" id="KW-0227">DNA damage</keyword>